<organism evidence="1 2">
    <name type="scientific">Actinomadura logoneensis</name>
    <dbReference type="NCBI Taxonomy" id="2293572"/>
    <lineage>
        <taxon>Bacteria</taxon>
        <taxon>Bacillati</taxon>
        <taxon>Actinomycetota</taxon>
        <taxon>Actinomycetes</taxon>
        <taxon>Streptosporangiales</taxon>
        <taxon>Thermomonosporaceae</taxon>
        <taxon>Actinomadura</taxon>
    </lineage>
</organism>
<accession>A0A372JNC0</accession>
<dbReference type="Gene3D" id="2.120.10.70">
    <property type="entry name" value="Fucose-specific lectin"/>
    <property type="match status" value="1"/>
</dbReference>
<keyword evidence="2" id="KW-1185">Reference proteome</keyword>
<sequence length="329" mass="34520">MSGITAPSHKNGWAVGHLGSEPLALRWTGVRWRRTPLPLPDGTRLGGVSAVSAHDAWIVGTGADGNARTVRWDGRSWRPGALPGSGGKPITANSVAARTRSDVWAVGSSNGFAGSMAVAWHYAGRSWSVTPVRSAPGSTLRAVAADARDDAWAVGVTGNRQLLLHWNGRSWSPTPPPQSAPNGTPVSVAAIARDSVWAVGATPSGAPLIEHWDGHGWSLFPAPLPGGHGSGREDRQAPTGATAVVTDGARGVWISGMAAGSRPYLAHFNGMTWDVSRPPLPRTSAGDFASVNALTHVPHTREVRTAGAYRRRDSLLTSALTWTNAPRPR</sequence>
<gene>
    <name evidence="1" type="ORF">DZF91_11405</name>
</gene>
<proteinExistence type="predicted"/>
<name>A0A372JNC0_9ACTN</name>
<dbReference type="AlphaFoldDB" id="A0A372JNC0"/>
<evidence type="ECO:0000313" key="2">
    <source>
        <dbReference type="Proteomes" id="UP000261811"/>
    </source>
</evidence>
<evidence type="ECO:0000313" key="1">
    <source>
        <dbReference type="EMBL" id="RFU41523.1"/>
    </source>
</evidence>
<dbReference type="SUPFAM" id="SSF89372">
    <property type="entry name" value="Fucose-specific lectin"/>
    <property type="match status" value="1"/>
</dbReference>
<reference evidence="1 2" key="1">
    <citation type="submission" date="2018-08" db="EMBL/GenBank/DDBJ databases">
        <title>Actinomadura jelena sp. nov., a novel Actinomycete isolated from soil in Chad.</title>
        <authorList>
            <person name="Shi L."/>
        </authorList>
    </citation>
    <scope>NUCLEOTIDE SEQUENCE [LARGE SCALE GENOMIC DNA]</scope>
    <source>
        <strain evidence="1 2">NEAU-G17</strain>
    </source>
</reference>
<dbReference type="Proteomes" id="UP000261811">
    <property type="component" value="Unassembled WGS sequence"/>
</dbReference>
<dbReference type="EMBL" id="QURH01000205">
    <property type="protein sequence ID" value="RFU41523.1"/>
    <property type="molecule type" value="Genomic_DNA"/>
</dbReference>
<protein>
    <submittedName>
        <fullName evidence="1">Uncharacterized protein</fullName>
    </submittedName>
</protein>
<comment type="caution">
    <text evidence="1">The sequence shown here is derived from an EMBL/GenBank/DDBJ whole genome shotgun (WGS) entry which is preliminary data.</text>
</comment>